<sequence>MTTLSSHHPFPHASYQPYLNYPKSRTIEVTLGVDKPNRSPSFSQNENYEFSPQIRSRILAHLASTTRPFALSIRNSDKHLHQQDISDLRELLYLSNEDRWWEIDLDNVFCNECVKERLKPQCQIALSSKIPLISCVAQQIATCLCNAAYYMNKQTPYLTECPHDTTFSKIRREIDAETRGRLSCLRVTGSFRDPTQVASAIHNILQLFPNIQSAQVRLPPASHGYIPEPERIAYHLATLESSLPKGVALNFQNLLEHQDFMLKWVQVKRKWYQLIPNEVEVAQLNRIRNLSDSEEKLIGVSSDSVNWAQLNRGKRFK</sequence>
<dbReference type="Proteomes" id="UP000283383">
    <property type="component" value="Unassembled WGS sequence"/>
</dbReference>
<keyword evidence="2" id="KW-1185">Reference proteome</keyword>
<comment type="caution">
    <text evidence="1">The sequence shown here is derived from an EMBL/GenBank/DDBJ whole genome shotgun (WGS) entry which is preliminary data.</text>
</comment>
<accession>A0A420HGP3</accession>
<proteinExistence type="predicted"/>
<evidence type="ECO:0000313" key="1">
    <source>
        <dbReference type="EMBL" id="RKF56642.1"/>
    </source>
</evidence>
<organism evidence="1 2">
    <name type="scientific">Golovinomyces cichoracearum</name>
    <dbReference type="NCBI Taxonomy" id="62708"/>
    <lineage>
        <taxon>Eukaryota</taxon>
        <taxon>Fungi</taxon>
        <taxon>Dikarya</taxon>
        <taxon>Ascomycota</taxon>
        <taxon>Pezizomycotina</taxon>
        <taxon>Leotiomycetes</taxon>
        <taxon>Erysiphales</taxon>
        <taxon>Erysiphaceae</taxon>
        <taxon>Golovinomyces</taxon>
    </lineage>
</organism>
<name>A0A420HGP3_9PEZI</name>
<protein>
    <submittedName>
        <fullName evidence="1">Uncharacterized protein</fullName>
    </submittedName>
</protein>
<reference evidence="1 2" key="1">
    <citation type="journal article" date="2018" name="BMC Genomics">
        <title>Comparative genome analyses reveal sequence features reflecting distinct modes of host-adaptation between dicot and monocot powdery mildew.</title>
        <authorList>
            <person name="Wu Y."/>
            <person name="Ma X."/>
            <person name="Pan Z."/>
            <person name="Kale S.D."/>
            <person name="Song Y."/>
            <person name="King H."/>
            <person name="Zhang Q."/>
            <person name="Presley C."/>
            <person name="Deng X."/>
            <person name="Wei C.I."/>
            <person name="Xiao S."/>
        </authorList>
    </citation>
    <scope>NUCLEOTIDE SEQUENCE [LARGE SCALE GENOMIC DNA]</scope>
    <source>
        <strain evidence="1">UMSG3</strain>
    </source>
</reference>
<dbReference type="AlphaFoldDB" id="A0A420HGP3"/>
<dbReference type="EMBL" id="MCBQ01019408">
    <property type="protein sequence ID" value="RKF56642.1"/>
    <property type="molecule type" value="Genomic_DNA"/>
</dbReference>
<gene>
    <name evidence="1" type="ORF">GcM3_194017</name>
</gene>
<evidence type="ECO:0000313" key="2">
    <source>
        <dbReference type="Proteomes" id="UP000283383"/>
    </source>
</evidence>